<accession>A0AAW4PYR1</accession>
<sequence>MADEVQRVIGAFEDVVAIEHDEDAGLFQVVTWCDTYLAIPTEGQHLCPDVEYHLEGNDRCKHQWAVDIVRGRVDAPAPWLVVDDLDQRSEDGDRFPDFDEFEAGEVSADV</sequence>
<evidence type="ECO:0000313" key="2">
    <source>
        <dbReference type="Proteomes" id="UP001430377"/>
    </source>
</evidence>
<organism evidence="1 2">
    <name type="scientific">Haloarcula rubra</name>
    <dbReference type="NCBI Taxonomy" id="2487747"/>
    <lineage>
        <taxon>Archaea</taxon>
        <taxon>Methanobacteriati</taxon>
        <taxon>Methanobacteriota</taxon>
        <taxon>Stenosarchaea group</taxon>
        <taxon>Halobacteria</taxon>
        <taxon>Halobacteriales</taxon>
        <taxon>Haloarculaceae</taxon>
        <taxon>Haloarcula</taxon>
    </lineage>
</organism>
<keyword evidence="2" id="KW-1185">Reference proteome</keyword>
<comment type="caution">
    <text evidence="1">The sequence shown here is derived from an EMBL/GenBank/DDBJ whole genome shotgun (WGS) entry which is preliminary data.</text>
</comment>
<proteinExistence type="predicted"/>
<dbReference type="RefSeq" id="WP_220620639.1">
    <property type="nucleotide sequence ID" value="NZ_RKLR01000019.1"/>
</dbReference>
<protein>
    <recommendedName>
        <fullName evidence="3">SWIM-type domain-containing protein</fullName>
    </recommendedName>
</protein>
<evidence type="ECO:0000313" key="1">
    <source>
        <dbReference type="EMBL" id="MBX0325779.1"/>
    </source>
</evidence>
<dbReference type="AlphaFoldDB" id="A0AAW4PYR1"/>
<reference evidence="1 2" key="1">
    <citation type="submission" date="2021-06" db="EMBL/GenBank/DDBJ databases">
        <title>Halomicroarcula sp. a new haloarchaeum isolated from saline soil.</title>
        <authorList>
            <person name="Duran-Viseras A."/>
            <person name="Sanchez-Porro C."/>
            <person name="Ventosa A."/>
        </authorList>
    </citation>
    <scope>NUCLEOTIDE SEQUENCE [LARGE SCALE GENOMIC DNA]</scope>
    <source>
        <strain evidence="1 2">F13</strain>
    </source>
</reference>
<gene>
    <name evidence="1" type="ORF">EGH21_22435</name>
</gene>
<dbReference type="EMBL" id="RKLR01000019">
    <property type="protein sequence ID" value="MBX0325779.1"/>
    <property type="molecule type" value="Genomic_DNA"/>
</dbReference>
<name>A0AAW4PYR1_9EURY</name>
<dbReference type="Proteomes" id="UP001430377">
    <property type="component" value="Unassembled WGS sequence"/>
</dbReference>
<evidence type="ECO:0008006" key="3">
    <source>
        <dbReference type="Google" id="ProtNLM"/>
    </source>
</evidence>